<name>A0A5C7EHC5_9PROT</name>
<dbReference type="RefSeq" id="WP_147801245.1">
    <property type="nucleotide sequence ID" value="NZ_VPFL01000043.1"/>
</dbReference>
<evidence type="ECO:0000256" key="1">
    <source>
        <dbReference type="SAM" id="MobiDB-lite"/>
    </source>
</evidence>
<reference evidence="2 3" key="1">
    <citation type="submission" date="2019-08" db="EMBL/GenBank/DDBJ databases">
        <title>Pelomicrobium methylotrophicum gen. nov., sp. nov. a moderately thermophilic, facultatively anaerobic, lithoautotrophic and methylotrophic bacterium isolated from a terrestrial mud volcano.</title>
        <authorList>
            <person name="Slobodkina G.B."/>
            <person name="Merkel A.Y."/>
            <person name="Slobodkin A.I."/>
        </authorList>
    </citation>
    <scope>NUCLEOTIDE SEQUENCE [LARGE SCALE GENOMIC DNA]</scope>
    <source>
        <strain evidence="2 3">SM250</strain>
    </source>
</reference>
<keyword evidence="3" id="KW-1185">Reference proteome</keyword>
<sequence>MGGLIAGVNTYADTPQGKIVAAAFLDAYNKLVIAARQYDPQKAQGAVGQGSKLKGPSRRIEWTPPTP</sequence>
<dbReference type="Proteomes" id="UP000321201">
    <property type="component" value="Unassembled WGS sequence"/>
</dbReference>
<protein>
    <submittedName>
        <fullName evidence="2">Uncharacterized protein</fullName>
    </submittedName>
</protein>
<dbReference type="EMBL" id="VPFL01000043">
    <property type="protein sequence ID" value="TXF09908.1"/>
    <property type="molecule type" value="Genomic_DNA"/>
</dbReference>
<dbReference type="OrthoDB" id="6658595at2"/>
<evidence type="ECO:0000313" key="2">
    <source>
        <dbReference type="EMBL" id="TXF09908.1"/>
    </source>
</evidence>
<feature type="region of interest" description="Disordered" evidence="1">
    <location>
        <begin position="41"/>
        <end position="67"/>
    </location>
</feature>
<accession>A0A5C7EHC5</accession>
<gene>
    <name evidence="2" type="ORF">FR698_16285</name>
</gene>
<proteinExistence type="predicted"/>
<dbReference type="AlphaFoldDB" id="A0A5C7EHC5"/>
<comment type="caution">
    <text evidence="2">The sequence shown here is derived from an EMBL/GenBank/DDBJ whole genome shotgun (WGS) entry which is preliminary data.</text>
</comment>
<organism evidence="2 3">
    <name type="scientific">Pelomicrobium methylotrophicum</name>
    <dbReference type="NCBI Taxonomy" id="2602750"/>
    <lineage>
        <taxon>Bacteria</taxon>
        <taxon>Pseudomonadati</taxon>
        <taxon>Pseudomonadota</taxon>
        <taxon>Hydrogenophilia</taxon>
        <taxon>Hydrogenophilia incertae sedis</taxon>
        <taxon>Pelomicrobium</taxon>
    </lineage>
</organism>
<evidence type="ECO:0000313" key="3">
    <source>
        <dbReference type="Proteomes" id="UP000321201"/>
    </source>
</evidence>
<dbReference type="InParanoid" id="A0A5C7EHC5"/>